<gene>
    <name evidence="1" type="ORF">L6452_01197</name>
</gene>
<comment type="caution">
    <text evidence="1">The sequence shown here is derived from an EMBL/GenBank/DDBJ whole genome shotgun (WGS) entry which is preliminary data.</text>
</comment>
<sequence>MENYSYASYAESGESSPRSRDVDFENPQPWEDQSGTNSNYKVKFMCSYGGKIHPRPHDNQLSYVGGETKILAVDRFVKFAAVNAKLTALCDGEVCFKYQLPGEDLDALISVTNDDDLEHMMHEYDRLNKASPSPARLRLFIFPVSGQSPALTPLHSFGSTEGRSERERFMDALNSGHVQPNTPPSAPSTHGNMERFFGSDKGMPLQPSGVASKTQDHHIADPHIHPHEPEIAVLDERGIEADRIQKHIQDLQRLRIAEEQQPAALYSKQSDDNLAAGYTGDYYVPKMTEKVAPTTLPGSVPAPATGYQISGGFTTSTISSDQQPVYMIPSHGSMYHAPMARPATGPVNPGQGYYVQRMPTEVYRDQPVYNVMPPAQPVVTQQTTLSSQQQYLPQKVATYTEGYRMVQSTAPVTDPGPGYAQMAYDNGTGRQIYYTTQGTVAQPQQQQQLQQSQQQLQPTAQQYQPQQQQQLQQSQQQLQPTAQQYQAMAAAAAGMTLNQESGGTKAVPANMKDFI</sequence>
<accession>A0ACB9FGF3</accession>
<dbReference type="EMBL" id="CM042047">
    <property type="protein sequence ID" value="KAI3770076.1"/>
    <property type="molecule type" value="Genomic_DNA"/>
</dbReference>
<reference evidence="1 2" key="2">
    <citation type="journal article" date="2022" name="Mol. Ecol. Resour.">
        <title>The genomes of chicory, endive, great burdock and yacon provide insights into Asteraceae paleo-polyploidization history and plant inulin production.</title>
        <authorList>
            <person name="Fan W."/>
            <person name="Wang S."/>
            <person name="Wang H."/>
            <person name="Wang A."/>
            <person name="Jiang F."/>
            <person name="Liu H."/>
            <person name="Zhao H."/>
            <person name="Xu D."/>
            <person name="Zhang Y."/>
        </authorList>
    </citation>
    <scope>NUCLEOTIDE SEQUENCE [LARGE SCALE GENOMIC DNA]</scope>
    <source>
        <strain evidence="2">cv. Niubang</strain>
    </source>
</reference>
<keyword evidence="2" id="KW-1185">Reference proteome</keyword>
<protein>
    <submittedName>
        <fullName evidence="1">Uncharacterized protein</fullName>
    </submittedName>
</protein>
<organism evidence="1 2">
    <name type="scientific">Arctium lappa</name>
    <name type="common">Greater burdock</name>
    <name type="synonym">Lappa major</name>
    <dbReference type="NCBI Taxonomy" id="4217"/>
    <lineage>
        <taxon>Eukaryota</taxon>
        <taxon>Viridiplantae</taxon>
        <taxon>Streptophyta</taxon>
        <taxon>Embryophyta</taxon>
        <taxon>Tracheophyta</taxon>
        <taxon>Spermatophyta</taxon>
        <taxon>Magnoliopsida</taxon>
        <taxon>eudicotyledons</taxon>
        <taxon>Gunneridae</taxon>
        <taxon>Pentapetalae</taxon>
        <taxon>asterids</taxon>
        <taxon>campanulids</taxon>
        <taxon>Asterales</taxon>
        <taxon>Asteraceae</taxon>
        <taxon>Carduoideae</taxon>
        <taxon>Cardueae</taxon>
        <taxon>Arctiinae</taxon>
        <taxon>Arctium</taxon>
    </lineage>
</organism>
<evidence type="ECO:0000313" key="1">
    <source>
        <dbReference type="EMBL" id="KAI3770076.1"/>
    </source>
</evidence>
<name>A0ACB9FGF3_ARCLA</name>
<reference evidence="2" key="1">
    <citation type="journal article" date="2022" name="Mol. Ecol. Resour.">
        <title>The genomes of chicory, endive, great burdock and yacon provide insights into Asteraceae palaeo-polyploidization history and plant inulin production.</title>
        <authorList>
            <person name="Fan W."/>
            <person name="Wang S."/>
            <person name="Wang H."/>
            <person name="Wang A."/>
            <person name="Jiang F."/>
            <person name="Liu H."/>
            <person name="Zhao H."/>
            <person name="Xu D."/>
            <person name="Zhang Y."/>
        </authorList>
    </citation>
    <scope>NUCLEOTIDE SEQUENCE [LARGE SCALE GENOMIC DNA]</scope>
    <source>
        <strain evidence="2">cv. Niubang</strain>
    </source>
</reference>
<proteinExistence type="predicted"/>
<dbReference type="Proteomes" id="UP001055879">
    <property type="component" value="Linkage Group LG01"/>
</dbReference>
<evidence type="ECO:0000313" key="2">
    <source>
        <dbReference type="Proteomes" id="UP001055879"/>
    </source>
</evidence>